<comment type="caution">
    <text evidence="2">The sequence shown here is derived from an EMBL/GenBank/DDBJ whole genome shotgun (WGS) entry which is preliminary data.</text>
</comment>
<proteinExistence type="predicted"/>
<sequence length="100" mass="11880">MSSAGHVLDMIARMKNNRALKEQNLSKYQKIENAYQKHKNIHRAFYDKNKLSEKEIQILKNDIKQRMVTDQRNRLIKTVLLISVISIVTTIGFYIFLKDW</sequence>
<evidence type="ECO:0000313" key="3">
    <source>
        <dbReference type="Proteomes" id="UP001209229"/>
    </source>
</evidence>
<dbReference type="EMBL" id="JAPDPJ010000010">
    <property type="protein sequence ID" value="MCW3786134.1"/>
    <property type="molecule type" value="Genomic_DNA"/>
</dbReference>
<gene>
    <name evidence="2" type="ORF">OM075_06615</name>
</gene>
<keyword evidence="1" id="KW-0472">Membrane</keyword>
<evidence type="ECO:0000313" key="2">
    <source>
        <dbReference type="EMBL" id="MCW3786134.1"/>
    </source>
</evidence>
<accession>A0AAE3M2W7</accession>
<organism evidence="2 3">
    <name type="scientific">Plebeiibacterium sediminum</name>
    <dbReference type="NCBI Taxonomy" id="2992112"/>
    <lineage>
        <taxon>Bacteria</taxon>
        <taxon>Pseudomonadati</taxon>
        <taxon>Bacteroidota</taxon>
        <taxon>Bacteroidia</taxon>
        <taxon>Marinilabiliales</taxon>
        <taxon>Marinilabiliaceae</taxon>
        <taxon>Plebeiibacterium</taxon>
    </lineage>
</organism>
<keyword evidence="1" id="KW-0812">Transmembrane</keyword>
<protein>
    <submittedName>
        <fullName evidence="2">Uncharacterized protein</fullName>
    </submittedName>
</protein>
<evidence type="ECO:0000256" key="1">
    <source>
        <dbReference type="SAM" id="Phobius"/>
    </source>
</evidence>
<name>A0AAE3M2W7_9BACT</name>
<feature type="transmembrane region" description="Helical" evidence="1">
    <location>
        <begin position="75"/>
        <end position="97"/>
    </location>
</feature>
<keyword evidence="3" id="KW-1185">Reference proteome</keyword>
<dbReference type="AlphaFoldDB" id="A0AAE3M2W7"/>
<reference evidence="2" key="1">
    <citation type="submission" date="2022-10" db="EMBL/GenBank/DDBJ databases">
        <authorList>
            <person name="Yu W.X."/>
        </authorList>
    </citation>
    <scope>NUCLEOTIDE SEQUENCE</scope>
    <source>
        <strain evidence="2">AAT</strain>
    </source>
</reference>
<dbReference type="RefSeq" id="WP_301189704.1">
    <property type="nucleotide sequence ID" value="NZ_JAPDPJ010000010.1"/>
</dbReference>
<keyword evidence="1" id="KW-1133">Transmembrane helix</keyword>
<dbReference type="Proteomes" id="UP001209229">
    <property type="component" value="Unassembled WGS sequence"/>
</dbReference>